<dbReference type="NCBIfam" id="TIGR02385">
    <property type="entry name" value="RelE_StbE"/>
    <property type="match status" value="1"/>
</dbReference>
<evidence type="ECO:0000313" key="2">
    <source>
        <dbReference type="EMBL" id="OIQ95972.1"/>
    </source>
</evidence>
<dbReference type="SUPFAM" id="SSF143011">
    <property type="entry name" value="RelE-like"/>
    <property type="match status" value="1"/>
</dbReference>
<reference evidence="2" key="1">
    <citation type="submission" date="2016-10" db="EMBL/GenBank/DDBJ databases">
        <title>Sequence of Gallionella enrichment culture.</title>
        <authorList>
            <person name="Poehlein A."/>
            <person name="Muehling M."/>
            <person name="Daniel R."/>
        </authorList>
    </citation>
    <scope>NUCLEOTIDE SEQUENCE</scope>
</reference>
<accession>A0A1J5RV61</accession>
<keyword evidence="1" id="KW-1277">Toxin-antitoxin system</keyword>
<gene>
    <name evidence="2" type="ORF">GALL_221050</name>
</gene>
<protein>
    <recommendedName>
        <fullName evidence="3">Addiction module toxin, RelE/StbE family</fullName>
    </recommendedName>
</protein>
<dbReference type="AlphaFoldDB" id="A0A1J5RV61"/>
<name>A0A1J5RV61_9ZZZZ</name>
<dbReference type="InterPro" id="IPR007712">
    <property type="entry name" value="RelE/ParE_toxin"/>
</dbReference>
<dbReference type="Gene3D" id="3.30.2310.20">
    <property type="entry name" value="RelE-like"/>
    <property type="match status" value="1"/>
</dbReference>
<proteinExistence type="predicted"/>
<dbReference type="InterPro" id="IPR035093">
    <property type="entry name" value="RelE/ParE_toxin_dom_sf"/>
</dbReference>
<evidence type="ECO:0000256" key="1">
    <source>
        <dbReference type="ARBA" id="ARBA00022649"/>
    </source>
</evidence>
<sequence length="94" mass="11023">MWRIEEHRRVDKQLSGSVPIEVLKRYEKWKDIARVSGPLGLRAIKGFHDEALSGEWKGYRASRLGLQWRVIYQIVAEVLLIQVVQVAAHDYRRP</sequence>
<dbReference type="EMBL" id="MLJW01000157">
    <property type="protein sequence ID" value="OIQ95972.1"/>
    <property type="molecule type" value="Genomic_DNA"/>
</dbReference>
<comment type="caution">
    <text evidence="2">The sequence shown here is derived from an EMBL/GenBank/DDBJ whole genome shotgun (WGS) entry which is preliminary data.</text>
</comment>
<organism evidence="2">
    <name type="scientific">mine drainage metagenome</name>
    <dbReference type="NCBI Taxonomy" id="410659"/>
    <lineage>
        <taxon>unclassified sequences</taxon>
        <taxon>metagenomes</taxon>
        <taxon>ecological metagenomes</taxon>
    </lineage>
</organism>
<evidence type="ECO:0008006" key="3">
    <source>
        <dbReference type="Google" id="ProtNLM"/>
    </source>
</evidence>